<accession>A0ABV0MJA6</accession>
<comment type="caution">
    <text evidence="2">The sequence shown here is derived from an EMBL/GenBank/DDBJ whole genome shotgun (WGS) entry which is preliminary data.</text>
</comment>
<protein>
    <submittedName>
        <fullName evidence="2">Uncharacterized protein</fullName>
    </submittedName>
</protein>
<evidence type="ECO:0000256" key="1">
    <source>
        <dbReference type="SAM" id="MobiDB-lite"/>
    </source>
</evidence>
<evidence type="ECO:0000313" key="3">
    <source>
        <dbReference type="Proteomes" id="UP001476798"/>
    </source>
</evidence>
<evidence type="ECO:0000313" key="2">
    <source>
        <dbReference type="EMBL" id="MEQ2158187.1"/>
    </source>
</evidence>
<keyword evidence="3" id="KW-1185">Reference proteome</keyword>
<dbReference type="Proteomes" id="UP001476798">
    <property type="component" value="Unassembled WGS sequence"/>
</dbReference>
<sequence>MRAIAMSLGQEVSMEQRADSPEVWQFYCSKWMQKHQCGLLKHFFLNQWCLFQEAARRREEEDRRARERAEEEEARCLERFMEAEPLDPQELHAFTDSMLPGCFHLLDELPDTVYRLCDLLMTAIKRSGPEYRDLILGQVVHQVWEAADVLIKAAEPLTTSDTKTVSEWTRQMATLPQASKLATRILLLTLLFELTESTPIGQVNEETGNRRPVMLTVQKVPRIAKPSKTGNVTDSEREEGDKAKVEESQTNVDSGAAVEMSAPKDDSSQLKETPSSLESDYAQGSDIVVKGLSDDMTTVLIRACVSMISVPVDPDTLHATLRLCLRLTRNHHYAMMFAELKSTRMILGLTQSSGFNGFTPLVTLLFRHIIEDPATLRHTMEKVVRSAVTSGAGSTTSGVVSGSLGSREINYILRVLGPAACRNPECFLVKTTPLKLSPLPSIPDTIKEVIYDMLNALAAYHAPEEPERPEERAAAAPSTQDLCQILQDVGDDVYQQYRLTRQGSDFDSQSAFHINAQVFAADGGAAESSQSGTPQEDKDTPALARLFLASLAAAGTGTDAQVALVNEVKAALSRALAMTEGAEKHARLQAVMCIISTIMESCPSTSTFYSTAAAKTQHNGMNNIIRLFLKKGLVNDLARVPHSLDLSSGYCWTARGFEHTSHAGNIPSSHPLMVRHADHSSLTLGVAGSSSRLAQGMGRSQRTLRQLTANSGHTIHVHYPHNRQPNPPLILQRLLGPSAAADILQLSSSLPLQSRGRARLLVGNEDVHIIARSDDELLDDFFHEQSSTGGQAGRNYNKLVYRDVSSAGTRHKIRAGKGSAS</sequence>
<organism evidence="2 3">
    <name type="scientific">Goodea atripinnis</name>
    <dbReference type="NCBI Taxonomy" id="208336"/>
    <lineage>
        <taxon>Eukaryota</taxon>
        <taxon>Metazoa</taxon>
        <taxon>Chordata</taxon>
        <taxon>Craniata</taxon>
        <taxon>Vertebrata</taxon>
        <taxon>Euteleostomi</taxon>
        <taxon>Actinopterygii</taxon>
        <taxon>Neopterygii</taxon>
        <taxon>Teleostei</taxon>
        <taxon>Neoteleostei</taxon>
        <taxon>Acanthomorphata</taxon>
        <taxon>Ovalentaria</taxon>
        <taxon>Atherinomorphae</taxon>
        <taxon>Cyprinodontiformes</taxon>
        <taxon>Goodeidae</taxon>
        <taxon>Goodea</taxon>
    </lineage>
</organism>
<reference evidence="2 3" key="1">
    <citation type="submission" date="2021-06" db="EMBL/GenBank/DDBJ databases">
        <authorList>
            <person name="Palmer J.M."/>
        </authorList>
    </citation>
    <scope>NUCLEOTIDE SEQUENCE [LARGE SCALE GENOMIC DNA]</scope>
    <source>
        <strain evidence="2 3">GA_2019</strain>
        <tissue evidence="2">Muscle</tissue>
    </source>
</reference>
<dbReference type="EMBL" id="JAHRIO010000549">
    <property type="protein sequence ID" value="MEQ2158187.1"/>
    <property type="molecule type" value="Genomic_DNA"/>
</dbReference>
<gene>
    <name evidence="2" type="ORF">GOODEAATRI_009700</name>
</gene>
<name>A0ABV0MJA6_9TELE</name>
<feature type="region of interest" description="Disordered" evidence="1">
    <location>
        <begin position="219"/>
        <end position="278"/>
    </location>
</feature>
<proteinExistence type="predicted"/>